<feature type="compositionally biased region" description="Basic and acidic residues" evidence="1">
    <location>
        <begin position="110"/>
        <end position="127"/>
    </location>
</feature>
<accession>A0ABD2I9T9</accession>
<comment type="caution">
    <text evidence="3">The sequence shown here is derived from an EMBL/GenBank/DDBJ whole genome shotgun (WGS) entry which is preliminary data.</text>
</comment>
<dbReference type="Proteomes" id="UP001620626">
    <property type="component" value="Unassembled WGS sequence"/>
</dbReference>
<sequence length="387" mass="43357">MEQNLSGSSKEKDDKEESQLPPPAPPPSEETKGNCSANPTECSSSSWLPEASWAVSWVNSAKEKTKSTFELIKKDIHEFSDTLQNETNSLVNNAAKKAQLFGQIIAPIPDEGKKEKSEETEGEEHLNKTPSVETAEENKEKPTTEAAQQQKGFFGINWVKQMASEVVETVHKFATEDTIGDEAKCTEEIRIGEETGGGRKTLLDQLTLLQMQNDRRTFLQKPQRGAEFFDHWLSDFKISEYNGEINLLLGENSRLREIYAELVPSRVDNFTFWHRYFFKVHVKEMEKQAQDEQLKLTVDKKGISPAGGLSPAPSNGTRDDWSMCSSSNGVTTEAEESESDTAALRKRREDASTPRPRNAEEEADDWEECEGEADNETKAADKANDGQ</sequence>
<feature type="compositionally biased region" description="Polar residues" evidence="1">
    <location>
        <begin position="33"/>
        <end position="47"/>
    </location>
</feature>
<dbReference type="EMBL" id="JBICBT010001240">
    <property type="protein sequence ID" value="KAL3076869.1"/>
    <property type="molecule type" value="Genomic_DNA"/>
</dbReference>
<feature type="compositionally biased region" description="Basic and acidic residues" evidence="1">
    <location>
        <begin position="9"/>
        <end position="18"/>
    </location>
</feature>
<protein>
    <recommendedName>
        <fullName evidence="2">BSD domain-containing protein</fullName>
    </recommendedName>
</protein>
<dbReference type="SMART" id="SM00751">
    <property type="entry name" value="BSD"/>
    <property type="match status" value="1"/>
</dbReference>
<evidence type="ECO:0000313" key="4">
    <source>
        <dbReference type="Proteomes" id="UP001620626"/>
    </source>
</evidence>
<feature type="compositionally biased region" description="Basic and acidic residues" evidence="1">
    <location>
        <begin position="375"/>
        <end position="387"/>
    </location>
</feature>
<dbReference type="AlphaFoldDB" id="A0ABD2I9T9"/>
<proteinExistence type="predicted"/>
<dbReference type="InterPro" id="IPR005607">
    <property type="entry name" value="BSD_dom"/>
</dbReference>
<reference evidence="3 4" key="1">
    <citation type="submission" date="2024-10" db="EMBL/GenBank/DDBJ databases">
        <authorList>
            <person name="Kim D."/>
        </authorList>
    </citation>
    <scope>NUCLEOTIDE SEQUENCE [LARGE SCALE GENOMIC DNA]</scope>
    <source>
        <strain evidence="3">BH-2024</strain>
    </source>
</reference>
<evidence type="ECO:0000256" key="1">
    <source>
        <dbReference type="SAM" id="MobiDB-lite"/>
    </source>
</evidence>
<dbReference type="SUPFAM" id="SSF140383">
    <property type="entry name" value="BSD domain-like"/>
    <property type="match status" value="1"/>
</dbReference>
<keyword evidence="4" id="KW-1185">Reference proteome</keyword>
<feature type="compositionally biased region" description="Acidic residues" evidence="1">
    <location>
        <begin position="361"/>
        <end position="374"/>
    </location>
</feature>
<feature type="region of interest" description="Disordered" evidence="1">
    <location>
        <begin position="108"/>
        <end position="147"/>
    </location>
</feature>
<feature type="region of interest" description="Disordered" evidence="1">
    <location>
        <begin position="1"/>
        <end position="47"/>
    </location>
</feature>
<organism evidence="3 4">
    <name type="scientific">Heterodera trifolii</name>
    <dbReference type="NCBI Taxonomy" id="157864"/>
    <lineage>
        <taxon>Eukaryota</taxon>
        <taxon>Metazoa</taxon>
        <taxon>Ecdysozoa</taxon>
        <taxon>Nematoda</taxon>
        <taxon>Chromadorea</taxon>
        <taxon>Rhabditida</taxon>
        <taxon>Tylenchina</taxon>
        <taxon>Tylenchomorpha</taxon>
        <taxon>Tylenchoidea</taxon>
        <taxon>Heteroderidae</taxon>
        <taxon>Heteroderinae</taxon>
        <taxon>Heterodera</taxon>
    </lineage>
</organism>
<gene>
    <name evidence="3" type="ORF">niasHT_039649</name>
</gene>
<dbReference type="PROSITE" id="PS50858">
    <property type="entry name" value="BSD"/>
    <property type="match status" value="1"/>
</dbReference>
<dbReference type="PANTHER" id="PTHR16019">
    <property type="entry name" value="SYNAPSE-ASSOCIATED PROTEIN"/>
    <property type="match status" value="1"/>
</dbReference>
<evidence type="ECO:0000259" key="2">
    <source>
        <dbReference type="PROSITE" id="PS50858"/>
    </source>
</evidence>
<evidence type="ECO:0000313" key="3">
    <source>
        <dbReference type="EMBL" id="KAL3076869.1"/>
    </source>
</evidence>
<dbReference type="InterPro" id="IPR051494">
    <property type="entry name" value="BSD_domain-containing"/>
</dbReference>
<feature type="compositionally biased region" description="Basic and acidic residues" evidence="1">
    <location>
        <begin position="347"/>
        <end position="360"/>
    </location>
</feature>
<dbReference type="InterPro" id="IPR035925">
    <property type="entry name" value="BSD_dom_sf"/>
</dbReference>
<dbReference type="Gene3D" id="1.10.3970.10">
    <property type="entry name" value="BSD domain"/>
    <property type="match status" value="1"/>
</dbReference>
<dbReference type="PANTHER" id="PTHR16019:SF5">
    <property type="entry name" value="BSD DOMAIN-CONTAINING PROTEIN 1"/>
    <property type="match status" value="1"/>
</dbReference>
<name>A0ABD2I9T9_9BILA</name>
<feature type="region of interest" description="Disordered" evidence="1">
    <location>
        <begin position="299"/>
        <end position="387"/>
    </location>
</feature>
<feature type="domain" description="BSD" evidence="2">
    <location>
        <begin position="232"/>
        <end position="284"/>
    </location>
</feature>
<dbReference type="Pfam" id="PF03909">
    <property type="entry name" value="BSD"/>
    <property type="match status" value="1"/>
</dbReference>